<dbReference type="AlphaFoldDB" id="A0AAE0NCZ1"/>
<feature type="transmembrane region" description="Helical" evidence="1">
    <location>
        <begin position="41"/>
        <end position="65"/>
    </location>
</feature>
<keyword evidence="1" id="KW-0472">Membrane</keyword>
<evidence type="ECO:0008006" key="4">
    <source>
        <dbReference type="Google" id="ProtNLM"/>
    </source>
</evidence>
<keyword evidence="1" id="KW-0812">Transmembrane</keyword>
<evidence type="ECO:0000313" key="3">
    <source>
        <dbReference type="Proteomes" id="UP001287356"/>
    </source>
</evidence>
<dbReference type="EMBL" id="JAULSN010000002">
    <property type="protein sequence ID" value="KAK3378855.1"/>
    <property type="molecule type" value="Genomic_DNA"/>
</dbReference>
<gene>
    <name evidence="2" type="ORF">B0T24DRAFT_141126</name>
</gene>
<organism evidence="2 3">
    <name type="scientific">Lasiosphaeria ovina</name>
    <dbReference type="NCBI Taxonomy" id="92902"/>
    <lineage>
        <taxon>Eukaryota</taxon>
        <taxon>Fungi</taxon>
        <taxon>Dikarya</taxon>
        <taxon>Ascomycota</taxon>
        <taxon>Pezizomycotina</taxon>
        <taxon>Sordariomycetes</taxon>
        <taxon>Sordariomycetidae</taxon>
        <taxon>Sordariales</taxon>
        <taxon>Lasiosphaeriaceae</taxon>
        <taxon>Lasiosphaeria</taxon>
    </lineage>
</organism>
<comment type="caution">
    <text evidence="2">The sequence shown here is derived from an EMBL/GenBank/DDBJ whole genome shotgun (WGS) entry which is preliminary data.</text>
</comment>
<name>A0AAE0NCZ1_9PEZI</name>
<reference evidence="2" key="2">
    <citation type="submission" date="2023-06" db="EMBL/GenBank/DDBJ databases">
        <authorList>
            <consortium name="Lawrence Berkeley National Laboratory"/>
            <person name="Haridas S."/>
            <person name="Hensen N."/>
            <person name="Bonometti L."/>
            <person name="Westerberg I."/>
            <person name="Brannstrom I.O."/>
            <person name="Guillou S."/>
            <person name="Cros-Aarteil S."/>
            <person name="Calhoun S."/>
            <person name="Kuo A."/>
            <person name="Mondo S."/>
            <person name="Pangilinan J."/>
            <person name="Riley R."/>
            <person name="Labutti K."/>
            <person name="Andreopoulos B."/>
            <person name="Lipzen A."/>
            <person name="Chen C."/>
            <person name="Yanf M."/>
            <person name="Daum C."/>
            <person name="Ng V."/>
            <person name="Clum A."/>
            <person name="Steindorff A."/>
            <person name="Ohm R."/>
            <person name="Martin F."/>
            <person name="Silar P."/>
            <person name="Natvig D."/>
            <person name="Lalanne C."/>
            <person name="Gautier V."/>
            <person name="Ament-Velasquez S.L."/>
            <person name="Kruys A."/>
            <person name="Hutchinson M.I."/>
            <person name="Powell A.J."/>
            <person name="Barry K."/>
            <person name="Miller A.N."/>
            <person name="Grigoriev I.V."/>
            <person name="Debuchy R."/>
            <person name="Gladieux P."/>
            <person name="Thoren M.H."/>
            <person name="Johannesson H."/>
        </authorList>
    </citation>
    <scope>NUCLEOTIDE SEQUENCE</scope>
    <source>
        <strain evidence="2">CBS 958.72</strain>
    </source>
</reference>
<accession>A0AAE0NCZ1</accession>
<protein>
    <recommendedName>
        <fullName evidence="4">F-box domain-containing protein</fullName>
    </recommendedName>
</protein>
<keyword evidence="3" id="KW-1185">Reference proteome</keyword>
<dbReference type="Proteomes" id="UP001287356">
    <property type="component" value="Unassembled WGS sequence"/>
</dbReference>
<feature type="transmembrane region" description="Helical" evidence="1">
    <location>
        <begin position="15"/>
        <end position="35"/>
    </location>
</feature>
<sequence>MRFQARCSPPLRPPLLAHLFYFSSAPLLLFLLLYPPPPPSLYSYFSTPLLYSFLYSLIQPCLLLVHTRQHKHHTAQANSPAASLRRQSLPHITTHSPNSTHSRLYTLQPLVYLITTKASQTMKIGVQSAPEKVGQTLALLVPSSATAMPEKQRKLTFFDLPYNVREKIYHQFFRGDERIFYVHKWWTPEYAPQALERRHRIASRTDQGLLLVSRRIYEEASAYIYRDVVIYHPYSQWNYIQNIAGPHVRHIRDLSLEFACTIISSCDNTGNMLDELVHGFGPALELLLKNRVNLKTIRVQLISCCRDEPRSCKYMDELLGYLPDFLLSYTFCKEIILTNMPKELAHHLEKGLSWKMQPEVQPGASDGHFKDLISATLVNPTFPEEYNWNLWVHRRTDLGDRTDNWRYDPDDDRWKSDEILETMTLEPEPEPEVKMEPKIGFLDFPREIRDKIYDLAFSKRRFVSWREREHAGAGLLRTCKQIRREARPRRYRALELRPRTALYKLRNHTHLDLVKEVEIQFNCYCPSRRRLDDAVYPPEPWSYSERSGDYPGDIELIGRDWQLRDWPSSLGILKKHCPQLQHLKIIFDTCCRFDVDPDYIPRFDGSEKWDYDHLKDLQQHCVALESKFLDLIEEGGFPNLSLLTLAGDVPPSAAYRLPRALGLPIRSMDHDLADFIYSCQEEAEAVQPERREIVAEGYEGELAEWEQQQAARKDRFRMVARFPRSEIEWHIDVPLTLGWRSTLRDPREMERCKEDEWPEVNCWDWMVRPTDEAAWNWLRELLDYDSMYFSL</sequence>
<proteinExistence type="predicted"/>
<reference evidence="2" key="1">
    <citation type="journal article" date="2023" name="Mol. Phylogenet. Evol.">
        <title>Genome-scale phylogeny and comparative genomics of the fungal order Sordariales.</title>
        <authorList>
            <person name="Hensen N."/>
            <person name="Bonometti L."/>
            <person name="Westerberg I."/>
            <person name="Brannstrom I.O."/>
            <person name="Guillou S."/>
            <person name="Cros-Aarteil S."/>
            <person name="Calhoun S."/>
            <person name="Haridas S."/>
            <person name="Kuo A."/>
            <person name="Mondo S."/>
            <person name="Pangilinan J."/>
            <person name="Riley R."/>
            <person name="LaButti K."/>
            <person name="Andreopoulos B."/>
            <person name="Lipzen A."/>
            <person name="Chen C."/>
            <person name="Yan M."/>
            <person name="Daum C."/>
            <person name="Ng V."/>
            <person name="Clum A."/>
            <person name="Steindorff A."/>
            <person name="Ohm R.A."/>
            <person name="Martin F."/>
            <person name="Silar P."/>
            <person name="Natvig D.O."/>
            <person name="Lalanne C."/>
            <person name="Gautier V."/>
            <person name="Ament-Velasquez S.L."/>
            <person name="Kruys A."/>
            <person name="Hutchinson M.I."/>
            <person name="Powell A.J."/>
            <person name="Barry K."/>
            <person name="Miller A.N."/>
            <person name="Grigoriev I.V."/>
            <person name="Debuchy R."/>
            <person name="Gladieux P."/>
            <person name="Hiltunen Thoren M."/>
            <person name="Johannesson H."/>
        </authorList>
    </citation>
    <scope>NUCLEOTIDE SEQUENCE</scope>
    <source>
        <strain evidence="2">CBS 958.72</strain>
    </source>
</reference>
<evidence type="ECO:0000313" key="2">
    <source>
        <dbReference type="EMBL" id="KAK3378855.1"/>
    </source>
</evidence>
<evidence type="ECO:0000256" key="1">
    <source>
        <dbReference type="SAM" id="Phobius"/>
    </source>
</evidence>
<keyword evidence="1" id="KW-1133">Transmembrane helix</keyword>
<dbReference type="PANTHER" id="PTHR38790">
    <property type="entry name" value="2EXR DOMAIN-CONTAINING PROTEIN-RELATED"/>
    <property type="match status" value="1"/>
</dbReference>
<dbReference type="PANTHER" id="PTHR38790:SF9">
    <property type="entry name" value="F-BOX DOMAIN-CONTAINING PROTEIN"/>
    <property type="match status" value="1"/>
</dbReference>